<keyword evidence="3" id="KW-0813">Transport</keyword>
<dbReference type="GO" id="GO:1904680">
    <property type="term" value="F:peptide transmembrane transporter activity"/>
    <property type="evidence" value="ECO:0007669"/>
    <property type="project" value="TreeGrafter"/>
</dbReference>
<dbReference type="Pfam" id="PF00496">
    <property type="entry name" value="SBP_bac_5"/>
    <property type="match status" value="1"/>
</dbReference>
<dbReference type="GO" id="GO:0042597">
    <property type="term" value="C:periplasmic space"/>
    <property type="evidence" value="ECO:0007669"/>
    <property type="project" value="UniProtKB-ARBA"/>
</dbReference>
<dbReference type="InterPro" id="IPR030678">
    <property type="entry name" value="Peptide/Ni-bd"/>
</dbReference>
<dbReference type="RefSeq" id="WP_016930502.1">
    <property type="nucleotide sequence ID" value="NZ_CAJCFW010000031.1"/>
</dbReference>
<feature type="chain" id="PRO_5044051507" evidence="5">
    <location>
        <begin position="19"/>
        <end position="517"/>
    </location>
</feature>
<name>A0A023UG75_STAHA</name>
<dbReference type="SUPFAM" id="SSF53850">
    <property type="entry name" value="Periplasmic binding protein-like II"/>
    <property type="match status" value="1"/>
</dbReference>
<keyword evidence="4 5" id="KW-0732">Signal</keyword>
<evidence type="ECO:0000313" key="7">
    <source>
        <dbReference type="EMBL" id="AHX99855.1"/>
    </source>
</evidence>
<dbReference type="AlphaFoldDB" id="A0A023UG75"/>
<comment type="similarity">
    <text evidence="2">Belongs to the bacterial solute-binding protein 5 family.</text>
</comment>
<dbReference type="KEGG" id="shh:ShL2_00074"/>
<dbReference type="PIRSF" id="PIRSF002741">
    <property type="entry name" value="MppA"/>
    <property type="match status" value="1"/>
</dbReference>
<evidence type="ECO:0000256" key="1">
    <source>
        <dbReference type="ARBA" id="ARBA00004196"/>
    </source>
</evidence>
<keyword evidence="9" id="KW-1185">Reference proteome</keyword>
<dbReference type="PANTHER" id="PTHR30290:SF10">
    <property type="entry name" value="PERIPLASMIC OLIGOPEPTIDE-BINDING PROTEIN-RELATED"/>
    <property type="match status" value="1"/>
</dbReference>
<dbReference type="EMBL" id="KF006347">
    <property type="protein sequence ID" value="AHX99855.1"/>
    <property type="molecule type" value="Genomic_DNA"/>
</dbReference>
<dbReference type="Gene3D" id="3.10.105.10">
    <property type="entry name" value="Dipeptide-binding Protein, Domain 3"/>
    <property type="match status" value="1"/>
</dbReference>
<dbReference type="GO" id="GO:0030313">
    <property type="term" value="C:cell envelope"/>
    <property type="evidence" value="ECO:0007669"/>
    <property type="project" value="UniProtKB-SubCell"/>
</dbReference>
<accession>A0A023UG75</accession>
<reference evidence="7" key="1">
    <citation type="submission" date="2013-03" db="EMBL/GenBank/DDBJ databases">
        <authorList>
            <person name="Borui P."/>
            <person name="Yunsong Y."/>
        </authorList>
    </citation>
    <scope>NUCLEOTIDE SEQUENCE</scope>
    <source>
        <strain evidence="7">SH32</strain>
    </source>
</reference>
<dbReference type="InterPro" id="IPR039424">
    <property type="entry name" value="SBP_5"/>
</dbReference>
<dbReference type="EMBL" id="JAVSOO010000009">
    <property type="protein sequence ID" value="MDT4286368.1"/>
    <property type="molecule type" value="Genomic_DNA"/>
</dbReference>
<proteinExistence type="inferred from homology"/>
<feature type="signal peptide" evidence="5">
    <location>
        <begin position="1"/>
        <end position="18"/>
    </location>
</feature>
<dbReference type="PANTHER" id="PTHR30290">
    <property type="entry name" value="PERIPLASMIC BINDING COMPONENT OF ABC TRANSPORTER"/>
    <property type="match status" value="1"/>
</dbReference>
<evidence type="ECO:0000256" key="5">
    <source>
        <dbReference type="SAM" id="SignalP"/>
    </source>
</evidence>
<reference evidence="8 9" key="3">
    <citation type="submission" date="2023-08" db="EMBL/GenBank/DDBJ databases">
        <title>Genomic surveillance of Staphylococcus haemolyticus neonatal outbreak in southern France.</title>
        <authorList>
            <person name="Magnan C."/>
            <person name="Morsli M."/>
            <person name="Thiery B."/>
            <person name="Salipante F."/>
            <person name="Attar J."/>
            <person name="Massimo D.M."/>
            <person name="Ory J."/>
            <person name="Pantel A."/>
            <person name="Lavigne J.-P."/>
        </authorList>
    </citation>
    <scope>NUCLEOTIDE SEQUENCE [LARGE SCALE GENOMIC DNA]</scope>
    <source>
        <strain evidence="8 9">NSH026</strain>
    </source>
</reference>
<feature type="domain" description="Solute-binding protein family 5" evidence="6">
    <location>
        <begin position="71"/>
        <end position="435"/>
    </location>
</feature>
<evidence type="ECO:0000256" key="4">
    <source>
        <dbReference type="ARBA" id="ARBA00022729"/>
    </source>
</evidence>
<sequence length="517" mass="58123">MKKRVLITMAASATLLLAGCGNDQKEDKNITVSLPTEAKADKLDAQGYDAAMPVYSAVYDALVKYDKDKGVKAGLAEKWHVDESGKVYEFHLKKNVKFSDGSALDAKAVKFSIERAKAMNKDTTVETLKKLDKVVIKSDHVVQIRLKSPSNQVLNELTQVRPLRIMSPHSVENGKVNGKFEKAIGTGAFVVDKTGKEKTTMKPNKYFNHSHPVNYNLAFQTIEDGDSRNSAVQSGSVDISGGALGMLSDQQIKQDKKNKNLTVEDKPSTVSHFMAFNPDNDVLKQRTIREAISKSIDTKDIAGKSVNGLFQKNVQFVNKDNQQAHDYDVKEAEKLLKEAGYHKNSDGIFEKTGKPLTFNLVIQTAEFPSWKDKAEKVQRQLKKAGIKLNVKTLDSQSYYDTLWTKKDYDLIFYRTYSDALMPYNFMSSVFKNNDGKSGVLANDKTLTQQLDDFPTTVSKKEQQRSFDEIFKHFNQQYYSVPIAYPNETFVVSDKVKQFKFSGLTDAPIDYKALKVNE</sequence>
<dbReference type="PROSITE" id="PS51257">
    <property type="entry name" value="PROKAR_LIPOPROTEIN"/>
    <property type="match status" value="1"/>
</dbReference>
<evidence type="ECO:0000313" key="8">
    <source>
        <dbReference type="EMBL" id="MDT4286368.1"/>
    </source>
</evidence>
<dbReference type="PATRIC" id="fig|1283.480.peg.989"/>
<evidence type="ECO:0000256" key="3">
    <source>
        <dbReference type="ARBA" id="ARBA00022448"/>
    </source>
</evidence>
<evidence type="ECO:0000313" key="9">
    <source>
        <dbReference type="Proteomes" id="UP001269271"/>
    </source>
</evidence>
<dbReference type="STRING" id="1283.ShL2_00074"/>
<comment type="subcellular location">
    <subcellularLocation>
        <location evidence="1">Cell envelope</location>
    </subcellularLocation>
</comment>
<dbReference type="GO" id="GO:0015833">
    <property type="term" value="P:peptide transport"/>
    <property type="evidence" value="ECO:0007669"/>
    <property type="project" value="TreeGrafter"/>
</dbReference>
<evidence type="ECO:0000259" key="6">
    <source>
        <dbReference type="Pfam" id="PF00496"/>
    </source>
</evidence>
<dbReference type="InterPro" id="IPR000914">
    <property type="entry name" value="SBP_5_dom"/>
</dbReference>
<dbReference type="GO" id="GO:0043190">
    <property type="term" value="C:ATP-binding cassette (ABC) transporter complex"/>
    <property type="evidence" value="ECO:0007669"/>
    <property type="project" value="InterPro"/>
</dbReference>
<evidence type="ECO:0000256" key="2">
    <source>
        <dbReference type="ARBA" id="ARBA00005695"/>
    </source>
</evidence>
<protein>
    <submittedName>
        <fullName evidence="8">ABC transporter substrate-binding protein</fullName>
    </submittedName>
    <submittedName>
        <fullName evidence="7">Nickel ABC transporter</fullName>
    </submittedName>
</protein>
<dbReference type="Proteomes" id="UP001269271">
    <property type="component" value="Unassembled WGS sequence"/>
</dbReference>
<reference evidence="7" key="2">
    <citation type="journal article" date="2014" name="PLoS ONE">
        <title>Characterization of the staphylococcal cassette chromosome composite island of Staphylococcus haemolyticus SH32, a methicillin-resistant clinical isolate from China.</title>
        <authorList>
            <person name="Yu D."/>
            <person name="Pi B."/>
            <person name="Chen Y."/>
            <person name="Wang Y."/>
            <person name="Ruan Z."/>
            <person name="Otto M."/>
            <person name="Yu Y."/>
        </authorList>
    </citation>
    <scope>NUCLEOTIDE SEQUENCE</scope>
    <source>
        <strain evidence="7">SH32</strain>
    </source>
</reference>
<dbReference type="Gene3D" id="3.40.190.10">
    <property type="entry name" value="Periplasmic binding protein-like II"/>
    <property type="match status" value="1"/>
</dbReference>
<gene>
    <name evidence="7" type="primary">opp-3A</name>
    <name evidence="8" type="ORF">RO950_04970</name>
    <name evidence="7" type="ORF">SHP0146</name>
</gene>
<organism evidence="7">
    <name type="scientific">Staphylococcus haemolyticus</name>
    <dbReference type="NCBI Taxonomy" id="1283"/>
    <lineage>
        <taxon>Bacteria</taxon>
        <taxon>Bacillati</taxon>
        <taxon>Bacillota</taxon>
        <taxon>Bacilli</taxon>
        <taxon>Bacillales</taxon>
        <taxon>Staphylococcaceae</taxon>
        <taxon>Staphylococcus</taxon>
    </lineage>
</organism>